<dbReference type="GO" id="GO:0005886">
    <property type="term" value="C:plasma membrane"/>
    <property type="evidence" value="ECO:0007669"/>
    <property type="project" value="UniProtKB-SubCell"/>
</dbReference>
<evidence type="ECO:0000313" key="8">
    <source>
        <dbReference type="Proteomes" id="UP000182360"/>
    </source>
</evidence>
<protein>
    <submittedName>
        <fullName evidence="7">CDP-glycerol glycerophosphotransferase</fullName>
    </submittedName>
</protein>
<dbReference type="Gene3D" id="3.40.50.11820">
    <property type="match status" value="1"/>
</dbReference>
<dbReference type="Pfam" id="PF04464">
    <property type="entry name" value="Glyphos_transf"/>
    <property type="match status" value="1"/>
</dbReference>
<name>A0A1H9G8D4_9SPIR</name>
<dbReference type="AlphaFoldDB" id="A0A1H9G8D4"/>
<comment type="similarity">
    <text evidence="2">Belongs to the CDP-glycerol glycerophosphotransferase family.</text>
</comment>
<dbReference type="EMBL" id="FOFU01000004">
    <property type="protein sequence ID" value="SEQ46405.1"/>
    <property type="molecule type" value="Genomic_DNA"/>
</dbReference>
<evidence type="ECO:0000256" key="1">
    <source>
        <dbReference type="ARBA" id="ARBA00004202"/>
    </source>
</evidence>
<dbReference type="GO" id="GO:0019350">
    <property type="term" value="P:teichoic acid biosynthetic process"/>
    <property type="evidence" value="ECO:0007669"/>
    <property type="project" value="UniProtKB-KW"/>
</dbReference>
<reference evidence="7 8" key="1">
    <citation type="submission" date="2016-10" db="EMBL/GenBank/DDBJ databases">
        <authorList>
            <person name="de Groot N.N."/>
        </authorList>
    </citation>
    <scope>NUCLEOTIDE SEQUENCE [LARGE SCALE GENOMIC DNA]</scope>
    <source>
        <strain evidence="7 8">B25</strain>
    </source>
</reference>
<dbReference type="InterPro" id="IPR043148">
    <property type="entry name" value="TagF_C"/>
</dbReference>
<evidence type="ECO:0000313" key="7">
    <source>
        <dbReference type="EMBL" id="SEQ46405.1"/>
    </source>
</evidence>
<keyword evidence="3" id="KW-1003">Cell membrane</keyword>
<evidence type="ECO:0000256" key="6">
    <source>
        <dbReference type="ARBA" id="ARBA00023136"/>
    </source>
</evidence>
<dbReference type="PANTHER" id="PTHR37316:SF3">
    <property type="entry name" value="TEICHOIC ACID GLYCEROL-PHOSPHATE TRANSFERASE"/>
    <property type="match status" value="1"/>
</dbReference>
<dbReference type="Gene3D" id="3.40.50.12580">
    <property type="match status" value="1"/>
</dbReference>
<dbReference type="InterPro" id="IPR007554">
    <property type="entry name" value="Glycerophosphate_synth"/>
</dbReference>
<keyword evidence="8" id="KW-1185">Reference proteome</keyword>
<dbReference type="InterPro" id="IPR051612">
    <property type="entry name" value="Teichoic_Acid_Biosynth"/>
</dbReference>
<dbReference type="Proteomes" id="UP000182360">
    <property type="component" value="Unassembled WGS sequence"/>
</dbReference>
<evidence type="ECO:0000256" key="3">
    <source>
        <dbReference type="ARBA" id="ARBA00022475"/>
    </source>
</evidence>
<dbReference type="SUPFAM" id="SSF53756">
    <property type="entry name" value="UDP-Glycosyltransferase/glycogen phosphorylase"/>
    <property type="match status" value="1"/>
</dbReference>
<keyword evidence="5" id="KW-0777">Teichoic acid biosynthesis</keyword>
<sequence length="350" mass="40597">MSYEGSQYSCNPRAIYEYMDKNFEGFVFIWAATENVNVKSASEKNKLKIVKPNTFASFFYIITSKYVFTNIQLSTYIPKKKDSIWVNTWHGGGAFKKVEYPSINLYAIITKKLQCKQTDFYISSSQIFTEVMSASTNIPKSKFLKIGMPRNDIFFVSNSETDEIKKSVRRKYGIPESNFIVIYAPTYRGDAHAGQFNMELDILRVIDVMKIKYRKEISFLVRSHHTVNSNFEISDNFIDVTDYPDMQDLLITADCLITDYSSCIWDFALTKKPGFLFVPDLQEYIEKRGLYMDISDMPYPYAENNTDLINLISNYNIDFAKNKINEYLQKMINYDYGTANASLVKELLSE</sequence>
<accession>A0A1H9G8D4</accession>
<dbReference type="OrthoDB" id="396512at2"/>
<dbReference type="PANTHER" id="PTHR37316">
    <property type="entry name" value="TEICHOIC ACID GLYCEROL-PHOSPHATE PRIMASE"/>
    <property type="match status" value="1"/>
</dbReference>
<dbReference type="GO" id="GO:0047355">
    <property type="term" value="F:CDP-glycerol glycerophosphotransferase activity"/>
    <property type="evidence" value="ECO:0007669"/>
    <property type="project" value="InterPro"/>
</dbReference>
<evidence type="ECO:0000256" key="2">
    <source>
        <dbReference type="ARBA" id="ARBA00010488"/>
    </source>
</evidence>
<comment type="subcellular location">
    <subcellularLocation>
        <location evidence="1">Cell membrane</location>
        <topology evidence="1">Peripheral membrane protein</topology>
    </subcellularLocation>
</comment>
<keyword evidence="4 7" id="KW-0808">Transferase</keyword>
<evidence type="ECO:0000256" key="4">
    <source>
        <dbReference type="ARBA" id="ARBA00022679"/>
    </source>
</evidence>
<proteinExistence type="inferred from homology"/>
<dbReference type="InterPro" id="IPR043149">
    <property type="entry name" value="TagF_N"/>
</dbReference>
<organism evidence="7 8">
    <name type="scientific">Treponema bryantii</name>
    <dbReference type="NCBI Taxonomy" id="163"/>
    <lineage>
        <taxon>Bacteria</taxon>
        <taxon>Pseudomonadati</taxon>
        <taxon>Spirochaetota</taxon>
        <taxon>Spirochaetia</taxon>
        <taxon>Spirochaetales</taxon>
        <taxon>Treponemataceae</taxon>
        <taxon>Treponema</taxon>
    </lineage>
</organism>
<evidence type="ECO:0000256" key="5">
    <source>
        <dbReference type="ARBA" id="ARBA00022944"/>
    </source>
</evidence>
<gene>
    <name evidence="7" type="ORF">SAMN04487977_104320</name>
</gene>
<keyword evidence="6" id="KW-0472">Membrane</keyword>